<dbReference type="SUPFAM" id="SSF46785">
    <property type="entry name" value="Winged helix' DNA-binding domain"/>
    <property type="match status" value="1"/>
</dbReference>
<evidence type="ECO:0000256" key="2">
    <source>
        <dbReference type="ARBA" id="ARBA00023015"/>
    </source>
</evidence>
<keyword evidence="7" id="KW-1185">Reference proteome</keyword>
<dbReference type="AlphaFoldDB" id="A0A517QQH3"/>
<dbReference type="Proteomes" id="UP000315724">
    <property type="component" value="Chromosome"/>
</dbReference>
<evidence type="ECO:0000313" key="7">
    <source>
        <dbReference type="Proteomes" id="UP000315724"/>
    </source>
</evidence>
<dbReference type="PANTHER" id="PTHR30419:SF8">
    <property type="entry name" value="NITROGEN ASSIMILATION TRANSCRIPTIONAL ACTIVATOR-RELATED"/>
    <property type="match status" value="1"/>
</dbReference>
<dbReference type="CDD" id="cd05466">
    <property type="entry name" value="PBP2_LTTR_substrate"/>
    <property type="match status" value="1"/>
</dbReference>
<name>A0A517QQH3_9PLAN</name>
<dbReference type="InterPro" id="IPR000847">
    <property type="entry name" value="LysR_HTH_N"/>
</dbReference>
<keyword evidence="2" id="KW-0805">Transcription regulation</keyword>
<reference evidence="6 7" key="1">
    <citation type="submission" date="2019-02" db="EMBL/GenBank/DDBJ databases">
        <title>Deep-cultivation of Planctomycetes and their phenomic and genomic characterization uncovers novel biology.</title>
        <authorList>
            <person name="Wiegand S."/>
            <person name="Jogler M."/>
            <person name="Boedeker C."/>
            <person name="Pinto D."/>
            <person name="Vollmers J."/>
            <person name="Rivas-Marin E."/>
            <person name="Kohn T."/>
            <person name="Peeters S.H."/>
            <person name="Heuer A."/>
            <person name="Rast P."/>
            <person name="Oberbeckmann S."/>
            <person name="Bunk B."/>
            <person name="Jeske O."/>
            <person name="Meyerdierks A."/>
            <person name="Storesund J.E."/>
            <person name="Kallscheuer N."/>
            <person name="Luecker S."/>
            <person name="Lage O.M."/>
            <person name="Pohl T."/>
            <person name="Merkel B.J."/>
            <person name="Hornburger P."/>
            <person name="Mueller R.-W."/>
            <person name="Bruemmer F."/>
            <person name="Labrenz M."/>
            <person name="Spormann A.M."/>
            <person name="Op den Camp H."/>
            <person name="Overmann J."/>
            <person name="Amann R."/>
            <person name="Jetten M.S.M."/>
            <person name="Mascher T."/>
            <person name="Medema M.H."/>
            <person name="Devos D.P."/>
            <person name="Kaster A.-K."/>
            <person name="Ovreas L."/>
            <person name="Rohde M."/>
            <person name="Galperin M.Y."/>
            <person name="Jogler C."/>
        </authorList>
    </citation>
    <scope>NUCLEOTIDE SEQUENCE [LARGE SCALE GENOMIC DNA]</scope>
    <source>
        <strain evidence="6 7">Mal48</strain>
    </source>
</reference>
<dbReference type="InterPro" id="IPR036390">
    <property type="entry name" value="WH_DNA-bd_sf"/>
</dbReference>
<dbReference type="Pfam" id="PF00126">
    <property type="entry name" value="HTH_1"/>
    <property type="match status" value="1"/>
</dbReference>
<evidence type="ECO:0000259" key="5">
    <source>
        <dbReference type="PROSITE" id="PS50931"/>
    </source>
</evidence>
<gene>
    <name evidence="6" type="primary">cynR</name>
    <name evidence="6" type="ORF">Mal48_31400</name>
</gene>
<dbReference type="KEGG" id="tpol:Mal48_31400"/>
<dbReference type="Gene3D" id="1.10.10.10">
    <property type="entry name" value="Winged helix-like DNA-binding domain superfamily/Winged helix DNA-binding domain"/>
    <property type="match status" value="1"/>
</dbReference>
<dbReference type="EMBL" id="CP036267">
    <property type="protein sequence ID" value="QDT33884.1"/>
    <property type="molecule type" value="Genomic_DNA"/>
</dbReference>
<keyword evidence="4" id="KW-0804">Transcription</keyword>
<dbReference type="InterPro" id="IPR050950">
    <property type="entry name" value="HTH-type_LysR_regulators"/>
</dbReference>
<comment type="similarity">
    <text evidence="1">Belongs to the LysR transcriptional regulatory family.</text>
</comment>
<evidence type="ECO:0000256" key="4">
    <source>
        <dbReference type="ARBA" id="ARBA00023163"/>
    </source>
</evidence>
<accession>A0A517QQH3</accession>
<sequence length="289" mass="32491">MARQVSQPAISQALQQLEEHLGVDLIDRSQRPIQLTSAGEIYFKRCQKWLRDYQDIEDSVQKNSGRLSGRVRVASIYSVGLLQMSDYVSRFRSEFPEVDLTLGYAQPDDVYSKVLRDEIDLGIVSFPRDGGEVGCIPWQNQEMVLAVGNTNKLADLDSIPIAGLAGQNLVAFSNDLMIRRKTEKLLKKSNVNVNVVHEFDNLETVKRAVEIDLGVAILPLATLRREMEFRTLKAIPFLDCDFVRPLGIVHKRHKHLSRAAEKFVEILLEDLPPDEAISKTAPAFSSAMS</sequence>
<dbReference type="InterPro" id="IPR036388">
    <property type="entry name" value="WH-like_DNA-bd_sf"/>
</dbReference>
<dbReference type="PROSITE" id="PS50931">
    <property type="entry name" value="HTH_LYSR"/>
    <property type="match status" value="1"/>
</dbReference>
<dbReference type="SUPFAM" id="SSF53850">
    <property type="entry name" value="Periplasmic binding protein-like II"/>
    <property type="match status" value="1"/>
</dbReference>
<organism evidence="6 7">
    <name type="scientific">Thalassoglobus polymorphus</name>
    <dbReference type="NCBI Taxonomy" id="2527994"/>
    <lineage>
        <taxon>Bacteria</taxon>
        <taxon>Pseudomonadati</taxon>
        <taxon>Planctomycetota</taxon>
        <taxon>Planctomycetia</taxon>
        <taxon>Planctomycetales</taxon>
        <taxon>Planctomycetaceae</taxon>
        <taxon>Thalassoglobus</taxon>
    </lineage>
</organism>
<dbReference type="Pfam" id="PF03466">
    <property type="entry name" value="LysR_substrate"/>
    <property type="match status" value="1"/>
</dbReference>
<protein>
    <submittedName>
        <fullName evidence="6">HTH-type transcriptional regulator CynR</fullName>
    </submittedName>
</protein>
<proteinExistence type="inferred from homology"/>
<dbReference type="GO" id="GO:0003677">
    <property type="term" value="F:DNA binding"/>
    <property type="evidence" value="ECO:0007669"/>
    <property type="project" value="UniProtKB-KW"/>
</dbReference>
<evidence type="ECO:0000256" key="1">
    <source>
        <dbReference type="ARBA" id="ARBA00009437"/>
    </source>
</evidence>
<evidence type="ECO:0000256" key="3">
    <source>
        <dbReference type="ARBA" id="ARBA00023125"/>
    </source>
</evidence>
<feature type="domain" description="HTH lysR-type" evidence="5">
    <location>
        <begin position="1"/>
        <end position="36"/>
    </location>
</feature>
<keyword evidence="3" id="KW-0238">DNA-binding</keyword>
<evidence type="ECO:0000313" key="6">
    <source>
        <dbReference type="EMBL" id="QDT33884.1"/>
    </source>
</evidence>
<dbReference type="GO" id="GO:0003700">
    <property type="term" value="F:DNA-binding transcription factor activity"/>
    <property type="evidence" value="ECO:0007669"/>
    <property type="project" value="InterPro"/>
</dbReference>
<dbReference type="InterPro" id="IPR005119">
    <property type="entry name" value="LysR_subst-bd"/>
</dbReference>
<dbReference type="PANTHER" id="PTHR30419">
    <property type="entry name" value="HTH-TYPE TRANSCRIPTIONAL REGULATOR YBHD"/>
    <property type="match status" value="1"/>
</dbReference>
<dbReference type="GO" id="GO:0005829">
    <property type="term" value="C:cytosol"/>
    <property type="evidence" value="ECO:0007669"/>
    <property type="project" value="TreeGrafter"/>
</dbReference>
<dbReference type="Gene3D" id="3.40.190.290">
    <property type="match status" value="1"/>
</dbReference>